<keyword evidence="6" id="KW-1133">Transmembrane helix</keyword>
<dbReference type="EMBL" id="CP019609">
    <property type="protein sequence ID" value="AQP54382.1"/>
    <property type="molecule type" value="Genomic_DNA"/>
</dbReference>
<feature type="transmembrane region" description="Helical" evidence="6">
    <location>
        <begin position="749"/>
        <end position="772"/>
    </location>
</feature>
<evidence type="ECO:0000256" key="1">
    <source>
        <dbReference type="ARBA" id="ARBA00022512"/>
    </source>
</evidence>
<dbReference type="RefSeq" id="WP_077276458.1">
    <property type="nucleotide sequence ID" value="NZ_CP019609.1"/>
</dbReference>
<dbReference type="Pfam" id="PF00746">
    <property type="entry name" value="Gram_pos_anchor"/>
    <property type="match status" value="1"/>
</dbReference>
<proteinExistence type="predicted"/>
<feature type="compositionally biased region" description="Pro residues" evidence="5">
    <location>
        <begin position="416"/>
        <end position="430"/>
    </location>
</feature>
<organism evidence="7 8">
    <name type="scientific">Vagococcus penaei</name>
    <dbReference type="NCBI Taxonomy" id="633807"/>
    <lineage>
        <taxon>Bacteria</taxon>
        <taxon>Bacillati</taxon>
        <taxon>Bacillota</taxon>
        <taxon>Bacilli</taxon>
        <taxon>Lactobacillales</taxon>
        <taxon>Enterococcaceae</taxon>
        <taxon>Vagococcus</taxon>
    </lineage>
</organism>
<feature type="region of interest" description="Disordered" evidence="5">
    <location>
        <begin position="61"/>
        <end position="96"/>
    </location>
</feature>
<evidence type="ECO:0000313" key="7">
    <source>
        <dbReference type="EMBL" id="AQP54382.1"/>
    </source>
</evidence>
<keyword evidence="1" id="KW-0134">Cell wall</keyword>
<evidence type="ECO:0000256" key="3">
    <source>
        <dbReference type="ARBA" id="ARBA00022729"/>
    </source>
</evidence>
<dbReference type="InterPro" id="IPR013783">
    <property type="entry name" value="Ig-like_fold"/>
</dbReference>
<keyword evidence="8" id="KW-1185">Reference proteome</keyword>
<dbReference type="InterPro" id="IPR026466">
    <property type="entry name" value="Fim_isopep_form_D2_dom"/>
</dbReference>
<keyword evidence="4" id="KW-0572">Peptidoglycan-anchor</keyword>
<keyword evidence="3" id="KW-0732">Signal</keyword>
<evidence type="ECO:0000313" key="8">
    <source>
        <dbReference type="Proteomes" id="UP000188246"/>
    </source>
</evidence>
<dbReference type="Gene3D" id="2.60.40.740">
    <property type="match status" value="1"/>
</dbReference>
<sequence length="782" mass="86242">MKKKKQQISSILSIFILLSVILTGIIGLSQEVDARIMNVEKKGQLTIHKYLNPDIIPIENGGNGFQGNGTTANGPGSQGPIPGDADANSGNGSMQPLPGAEFSVYGRLTTEEVNQLMIAGSQTTPTYNPEDPKPLDTLKVKDFIDGRKADFVGITNEQGQVTWSNIAINTVDLADNLYLVVETKTPTSGPDGQPVVQQPSMPVIVNVPSTNPDVDTAGKEVNNYNYDVNLYMKNYNQTEPGIEKEIDKPTHSVGEEVKYKLTVSPLAFDMNEYKQLIVTDELAPELNFLTLGHTGGAAYLPMDQGDTISSNKPSIKAEESVVFFRGSDESQKIVLTQGTDYSVSHPDKNTNGTLRWTFTEAGLKKLTGIQAGDGSRIELYFTAITNEKASVNQAVPNDAKLDFQNKWGYGTIKDPTPTPGNPDPKYPTAPKPTEVVNTLWGERWFEKRDKQNNALKLEGAEFLVRNRSVRPVTALNGKGEMVTYPANTQLYAIISNKKEAGYPLIFNPDTSKDTTHPWLKNNEYVVGWTPDWKEAYNNHWTISSGKDGRFHIEGLEYTNQIHYRKMYIFAEMGIEKVNGTSVEVVKDYHYILAEPRTPKTSKADIEAEISAQLKEHPGDKSGNGAWKFYKESEADSRLFSELKDPKQMIDYLGDQWNDYELIEVRAPEGYSPMEKNIEKEAAAPSGTTEAGDYEPGGKDVFEHPLGFTVPGLSTEGLPNYGTPNYEGDLKNPDNNVVPVPNAKLPKIPLTGGIGTFIFLGVGALLMIGAFLLRKQRQKTPIK</sequence>
<dbReference type="STRING" id="633807.BW732_09180"/>
<dbReference type="NCBIfam" id="TIGR01167">
    <property type="entry name" value="LPXTG_anchor"/>
    <property type="match status" value="1"/>
</dbReference>
<name>A0A1Q2D7R7_9ENTE</name>
<dbReference type="NCBIfam" id="NF033902">
    <property type="entry name" value="iso_D2_wall_anc"/>
    <property type="match status" value="1"/>
</dbReference>
<accession>A0A1Q2D7R7</accession>
<dbReference type="KEGG" id="vpi:BW732_09180"/>
<keyword evidence="6" id="KW-0812">Transmembrane</keyword>
<evidence type="ECO:0000256" key="6">
    <source>
        <dbReference type="SAM" id="Phobius"/>
    </source>
</evidence>
<dbReference type="AlphaFoldDB" id="A0A1Q2D7R7"/>
<keyword evidence="2" id="KW-0964">Secreted</keyword>
<keyword evidence="6" id="KW-0472">Membrane</keyword>
<gene>
    <name evidence="7" type="ORF">BW732_09180</name>
</gene>
<dbReference type="Pfam" id="PF16555">
    <property type="entry name" value="GramPos_pilinD1"/>
    <property type="match status" value="1"/>
</dbReference>
<evidence type="ECO:0000256" key="4">
    <source>
        <dbReference type="ARBA" id="ARBA00023088"/>
    </source>
</evidence>
<evidence type="ECO:0000256" key="5">
    <source>
        <dbReference type="SAM" id="MobiDB-lite"/>
    </source>
</evidence>
<dbReference type="InterPro" id="IPR019931">
    <property type="entry name" value="LPXTG_anchor"/>
</dbReference>
<dbReference type="InterPro" id="IPR048052">
    <property type="entry name" value="FM1-like"/>
</dbReference>
<dbReference type="Gene3D" id="2.60.40.10">
    <property type="entry name" value="Immunoglobulins"/>
    <property type="match status" value="2"/>
</dbReference>
<dbReference type="InterPro" id="IPR032364">
    <property type="entry name" value="GramPos_pilinD1_N"/>
</dbReference>
<reference evidence="7 8" key="1">
    <citation type="journal article" date="2010" name="Int. J. Syst. Evol. Microbiol.">
        <title>Vagococcus penaei sp. nov., isolated from spoilage microbiota of cooked shrimp (Penaeus vannamei).</title>
        <authorList>
            <person name="Jaffres E."/>
            <person name="Prevost H."/>
            <person name="Rossero A."/>
            <person name="Joffraud J.J."/>
            <person name="Dousset X."/>
        </authorList>
    </citation>
    <scope>NUCLEOTIDE SEQUENCE [LARGE SCALE GENOMIC DNA]</scope>
    <source>
        <strain evidence="7 8">CD276</strain>
    </source>
</reference>
<feature type="region of interest" description="Disordered" evidence="5">
    <location>
        <begin position="411"/>
        <end position="431"/>
    </location>
</feature>
<dbReference type="OrthoDB" id="2199792at2"/>
<dbReference type="NCBIfam" id="TIGR04226">
    <property type="entry name" value="RrgB_K2N_iso_D2"/>
    <property type="match status" value="1"/>
</dbReference>
<evidence type="ECO:0000256" key="2">
    <source>
        <dbReference type="ARBA" id="ARBA00022525"/>
    </source>
</evidence>
<protein>
    <submittedName>
        <fullName evidence="7">Uncharacterized protein</fullName>
    </submittedName>
</protein>
<dbReference type="Proteomes" id="UP000188246">
    <property type="component" value="Chromosome"/>
</dbReference>